<organism evidence="6 7">
    <name type="scientific">Singulisphaera acidiphila (strain ATCC BAA-1392 / DSM 18658 / VKM B-2454 / MOB10)</name>
    <dbReference type="NCBI Taxonomy" id="886293"/>
    <lineage>
        <taxon>Bacteria</taxon>
        <taxon>Pseudomonadati</taxon>
        <taxon>Planctomycetota</taxon>
        <taxon>Planctomycetia</taxon>
        <taxon>Isosphaerales</taxon>
        <taxon>Isosphaeraceae</taxon>
        <taxon>Singulisphaera</taxon>
    </lineage>
</organism>
<evidence type="ECO:0000259" key="5">
    <source>
        <dbReference type="PROSITE" id="PS50234"/>
    </source>
</evidence>
<dbReference type="Pfam" id="PF13519">
    <property type="entry name" value="VWA_2"/>
    <property type="match status" value="1"/>
</dbReference>
<reference evidence="6 7" key="1">
    <citation type="submission" date="2012-02" db="EMBL/GenBank/DDBJ databases">
        <title>Complete sequence of chromosome of Singulisphaera acidiphila DSM 18658.</title>
        <authorList>
            <consortium name="US DOE Joint Genome Institute (JGI-PGF)"/>
            <person name="Lucas S."/>
            <person name="Copeland A."/>
            <person name="Lapidus A."/>
            <person name="Glavina del Rio T."/>
            <person name="Dalin E."/>
            <person name="Tice H."/>
            <person name="Bruce D."/>
            <person name="Goodwin L."/>
            <person name="Pitluck S."/>
            <person name="Peters L."/>
            <person name="Ovchinnikova G."/>
            <person name="Chertkov O."/>
            <person name="Kyrpides N."/>
            <person name="Mavromatis K."/>
            <person name="Ivanova N."/>
            <person name="Brettin T."/>
            <person name="Detter J.C."/>
            <person name="Han C."/>
            <person name="Larimer F."/>
            <person name="Land M."/>
            <person name="Hauser L."/>
            <person name="Markowitz V."/>
            <person name="Cheng J.-F."/>
            <person name="Hugenholtz P."/>
            <person name="Woyke T."/>
            <person name="Wu D."/>
            <person name="Tindall B."/>
            <person name="Pomrenke H."/>
            <person name="Brambilla E."/>
            <person name="Klenk H.-P."/>
            <person name="Eisen J.A."/>
        </authorList>
    </citation>
    <scope>NUCLEOTIDE SEQUENCE [LARGE SCALE GENOMIC DNA]</scope>
    <source>
        <strain evidence="7">ATCC BAA-1392 / DSM 18658 / VKM B-2454 / MOB10</strain>
    </source>
</reference>
<dbReference type="HOGENOM" id="CLU_024570_0_0_0"/>
<dbReference type="PROSITE" id="PS50234">
    <property type="entry name" value="VWFA"/>
    <property type="match status" value="1"/>
</dbReference>
<name>L0DJU0_SINAD</name>
<dbReference type="PANTHER" id="PTHR22550:SF5">
    <property type="entry name" value="LEUCINE ZIPPER PROTEIN 4"/>
    <property type="match status" value="1"/>
</dbReference>
<accession>L0DJU0</accession>
<feature type="domain" description="VWFA" evidence="5">
    <location>
        <begin position="84"/>
        <end position="287"/>
    </location>
</feature>
<dbReference type="AlphaFoldDB" id="L0DJU0"/>
<keyword evidence="4" id="KW-0472">Membrane</keyword>
<proteinExistence type="predicted"/>
<protein>
    <submittedName>
        <fullName evidence="6">Mg-chelatase subunit ChlD</fullName>
    </submittedName>
</protein>
<dbReference type="SUPFAM" id="SSF53300">
    <property type="entry name" value="vWA-like"/>
    <property type="match status" value="1"/>
</dbReference>
<dbReference type="PANTHER" id="PTHR22550">
    <property type="entry name" value="SPORE GERMINATION PROTEIN"/>
    <property type="match status" value="1"/>
</dbReference>
<evidence type="ECO:0000256" key="3">
    <source>
        <dbReference type="ARBA" id="ARBA00022989"/>
    </source>
</evidence>
<dbReference type="InterPro" id="IPR002035">
    <property type="entry name" value="VWF_A"/>
</dbReference>
<dbReference type="Proteomes" id="UP000010798">
    <property type="component" value="Chromosome"/>
</dbReference>
<evidence type="ECO:0000256" key="2">
    <source>
        <dbReference type="ARBA" id="ARBA00022692"/>
    </source>
</evidence>
<evidence type="ECO:0000313" key="7">
    <source>
        <dbReference type="Proteomes" id="UP000010798"/>
    </source>
</evidence>
<dbReference type="RefSeq" id="WP_015248759.1">
    <property type="nucleotide sequence ID" value="NC_019892.1"/>
</dbReference>
<sequence length="333" mass="36102">MRLAEPGWLVLLVLAPLPWLLVRSRPRISWPTLAGFPQGGKIATAAMSGIPVLLRVLATIGMVVALARPQTVGGHTRIAGQGVAIMAVLDHSPSMKTEEPDGDEGDTRISRLEAAKRTFARFVEGRPDDLIGLIVFANYPDRASPPTLDHAFLLEKARSLLPARPGDQGTNIGDAIALALEDLHAAPQRKKVLILLTDGQNNPAVPRPLSPEDAARLAKELGVTLHTIAIGQPEGIVREPEPVTKLDLIAQVEAPDYVLLKRLAKIGGGRAFVAANANELDRVFRTIDALEKSPVQGEIRTRYREEYRPWVIVALALLATDRLLSSGRLKRLP</sequence>
<dbReference type="OrthoDB" id="6206554at2"/>
<evidence type="ECO:0000256" key="4">
    <source>
        <dbReference type="ARBA" id="ARBA00023136"/>
    </source>
</evidence>
<keyword evidence="7" id="KW-1185">Reference proteome</keyword>
<dbReference type="eggNOG" id="COG2304">
    <property type="taxonomic scope" value="Bacteria"/>
</dbReference>
<keyword evidence="1" id="KW-1003">Cell membrane</keyword>
<keyword evidence="2" id="KW-0812">Transmembrane</keyword>
<dbReference type="STRING" id="886293.Sinac_5518"/>
<dbReference type="KEGG" id="saci:Sinac_5518"/>
<dbReference type="Gene3D" id="3.40.50.410">
    <property type="entry name" value="von Willebrand factor, type A domain"/>
    <property type="match status" value="1"/>
</dbReference>
<gene>
    <name evidence="6" type="ordered locus">Sinac_5518</name>
</gene>
<evidence type="ECO:0000313" key="6">
    <source>
        <dbReference type="EMBL" id="AGA29659.1"/>
    </source>
</evidence>
<dbReference type="SMART" id="SM00327">
    <property type="entry name" value="VWA"/>
    <property type="match status" value="1"/>
</dbReference>
<keyword evidence="3" id="KW-1133">Transmembrane helix</keyword>
<dbReference type="InterPro" id="IPR050768">
    <property type="entry name" value="UPF0353/GerABKA_families"/>
</dbReference>
<dbReference type="EMBL" id="CP003364">
    <property type="protein sequence ID" value="AGA29659.1"/>
    <property type="molecule type" value="Genomic_DNA"/>
</dbReference>
<dbReference type="InterPro" id="IPR036465">
    <property type="entry name" value="vWFA_dom_sf"/>
</dbReference>
<evidence type="ECO:0000256" key="1">
    <source>
        <dbReference type="ARBA" id="ARBA00022475"/>
    </source>
</evidence>